<dbReference type="GO" id="GO:0046872">
    <property type="term" value="F:metal ion binding"/>
    <property type="evidence" value="ECO:0007669"/>
    <property type="project" value="UniProtKB-KW"/>
</dbReference>
<dbReference type="GO" id="GO:0005829">
    <property type="term" value="C:cytosol"/>
    <property type="evidence" value="ECO:0007669"/>
    <property type="project" value="UniProtKB-SubCell"/>
</dbReference>
<comment type="catalytic activity">
    <reaction evidence="14">
        <text>[molybdopterin-synthase sulfur-carrier protein]-C-terminal Gly-Gly + ATP + H(+) = [molybdopterin-synthase sulfur-carrier protein]-C-terminal Gly-Gly-AMP + diphosphate</text>
        <dbReference type="Rhea" id="RHEA:43616"/>
        <dbReference type="Rhea" id="RHEA-COMP:12159"/>
        <dbReference type="Rhea" id="RHEA-COMP:12202"/>
        <dbReference type="ChEBI" id="CHEBI:15378"/>
        <dbReference type="ChEBI" id="CHEBI:30616"/>
        <dbReference type="ChEBI" id="CHEBI:33019"/>
        <dbReference type="ChEBI" id="CHEBI:90618"/>
        <dbReference type="ChEBI" id="CHEBI:90778"/>
        <dbReference type="EC" id="2.7.7.80"/>
    </reaction>
</comment>
<evidence type="ECO:0000256" key="2">
    <source>
        <dbReference type="ARBA" id="ARBA00022490"/>
    </source>
</evidence>
<dbReference type="EC" id="2.8.1.11" evidence="14"/>
<evidence type="ECO:0000256" key="12">
    <source>
        <dbReference type="ARBA" id="ARBA00023268"/>
    </source>
</evidence>
<organism evidence="17 18">
    <name type="scientific">Polychaeton citri CBS 116435</name>
    <dbReference type="NCBI Taxonomy" id="1314669"/>
    <lineage>
        <taxon>Eukaryota</taxon>
        <taxon>Fungi</taxon>
        <taxon>Dikarya</taxon>
        <taxon>Ascomycota</taxon>
        <taxon>Pezizomycotina</taxon>
        <taxon>Dothideomycetes</taxon>
        <taxon>Dothideomycetidae</taxon>
        <taxon>Capnodiales</taxon>
        <taxon>Capnodiaceae</taxon>
        <taxon>Polychaeton</taxon>
    </lineage>
</organism>
<comment type="function">
    <text evidence="14">Plays a central role in 2-thiolation of mcm(5)S(2)U at tRNA wobble positions of cytosolic tRNA(Lys), tRNA(Glu) and tRNA(Gln). Also essential during biosynthesis of the molybdenum cofactor. Acts by mediating the C-terminal thiocarboxylation of sulfur carriers urm1 and MOCS2A. Its N-terminus first activates urm1 and MOCS2A as acyl-adenylates (-COAMP), then the persulfide sulfur on the catalytic cysteine is transferred to urm1 and MOCS2A to form thiocarboxylation (-COSH) of their C-terminus. The reaction probably involves hydrogen sulfide that is generated from the persulfide intermediate and that acts as nucleophile towards urm1 and MOCS2A. Subsequently, a transient disulfide bond is formed. Does not use thiosulfate as sulfur donor; nfs1 probably acting as a sulfur donor for thiocarboxylation reactions.</text>
</comment>
<dbReference type="GO" id="GO:0004792">
    <property type="term" value="F:thiosulfate-cyanide sulfurtransferase activity"/>
    <property type="evidence" value="ECO:0007669"/>
    <property type="project" value="TreeGrafter"/>
</dbReference>
<feature type="region of interest" description="Disordered" evidence="15">
    <location>
        <begin position="43"/>
        <end position="98"/>
    </location>
</feature>
<dbReference type="Proteomes" id="UP000799441">
    <property type="component" value="Unassembled WGS sequence"/>
</dbReference>
<keyword evidence="10 14" id="KW-0067">ATP-binding</keyword>
<accession>A0A9P4Q9V8</accession>
<evidence type="ECO:0000256" key="11">
    <source>
        <dbReference type="ARBA" id="ARBA00023150"/>
    </source>
</evidence>
<keyword evidence="3 14" id="KW-0808">Transferase</keyword>
<feature type="active site" description="Glycyl thioester intermediate; for adenylyltransferase activity" evidence="14">
    <location>
        <position position="290"/>
    </location>
</feature>
<evidence type="ECO:0000256" key="4">
    <source>
        <dbReference type="ARBA" id="ARBA00022694"/>
    </source>
</evidence>
<evidence type="ECO:0000256" key="6">
    <source>
        <dbReference type="ARBA" id="ARBA00022723"/>
    </source>
</evidence>
<dbReference type="Pfam" id="PF00899">
    <property type="entry name" value="ThiF"/>
    <property type="match status" value="1"/>
</dbReference>
<dbReference type="GO" id="GO:0032447">
    <property type="term" value="P:protein urmylation"/>
    <property type="evidence" value="ECO:0007669"/>
    <property type="project" value="TreeGrafter"/>
</dbReference>
<evidence type="ECO:0000256" key="5">
    <source>
        <dbReference type="ARBA" id="ARBA00022695"/>
    </source>
</evidence>
<dbReference type="InterPro" id="IPR045886">
    <property type="entry name" value="ThiF/MoeB/HesA"/>
</dbReference>
<comment type="pathway">
    <text evidence="14">Cofactor biosynthesis; molybdopterin biosynthesis.</text>
</comment>
<keyword evidence="6 14" id="KW-0479">Metal-binding</keyword>
<name>A0A9P4Q9V8_9PEZI</name>
<evidence type="ECO:0000256" key="10">
    <source>
        <dbReference type="ARBA" id="ARBA00022840"/>
    </source>
</evidence>
<dbReference type="OrthoDB" id="10261062at2759"/>
<dbReference type="GO" id="GO:0061604">
    <property type="term" value="F:molybdopterin-synthase sulfurtransferase activity"/>
    <property type="evidence" value="ECO:0007669"/>
    <property type="project" value="UniProtKB-EC"/>
</dbReference>
<dbReference type="InterPro" id="IPR036873">
    <property type="entry name" value="Rhodanese-like_dom_sf"/>
</dbReference>
<protein>
    <recommendedName>
        <fullName evidence="14">Adenylyltransferase and sulfurtransferase uba4</fullName>
    </recommendedName>
    <alternativeName>
        <fullName evidence="14">Common component for nitrate reductase and xanthine dehydrogenase protein F</fullName>
    </alternativeName>
    <alternativeName>
        <fullName evidence="14">Ubiquitin-like protein activator 4</fullName>
    </alternativeName>
    <domain>
        <recommendedName>
            <fullName evidence="14">Molybdopterin-synthase adenylyltransferase</fullName>
            <ecNumber evidence="14">2.7.7.80</ecNumber>
        </recommendedName>
        <alternativeName>
            <fullName evidence="14">Adenylyltransferase uba4</fullName>
        </alternativeName>
        <alternativeName>
            <fullName evidence="14">Sulfur carrier protein MOCS2A adenylyltransferase</fullName>
        </alternativeName>
    </domain>
    <domain>
        <recommendedName>
            <fullName evidence="14">Molybdopterin-synthase sulfurtransferase</fullName>
            <ecNumber evidence="14">2.8.1.11</ecNumber>
        </recommendedName>
        <alternativeName>
            <fullName evidence="14">Sulfurtransferase uba4</fullName>
        </alternativeName>
        <alternativeName>
            <fullName evidence="14">Sulfur carrier protein MOCS2A sulfurtransferase</fullName>
        </alternativeName>
    </domain>
</protein>
<keyword evidence="12 14" id="KW-0511">Multifunctional enzyme</keyword>
<dbReference type="EMBL" id="MU003794">
    <property type="protein sequence ID" value="KAF2721001.1"/>
    <property type="molecule type" value="Genomic_DNA"/>
</dbReference>
<dbReference type="CDD" id="cd00757">
    <property type="entry name" value="ThiF_MoeB_HesA_family"/>
    <property type="match status" value="1"/>
</dbReference>
<keyword evidence="2 14" id="KW-0963">Cytoplasm</keyword>
<dbReference type="SUPFAM" id="SSF69572">
    <property type="entry name" value="Activating enzymes of the ubiquitin-like proteins"/>
    <property type="match status" value="1"/>
</dbReference>
<dbReference type="InterPro" id="IPR028885">
    <property type="entry name" value="MOCS3/Uba4"/>
</dbReference>
<dbReference type="HAMAP" id="MF_03049">
    <property type="entry name" value="MOCS3_Uba4"/>
    <property type="match status" value="1"/>
</dbReference>
<keyword evidence="5" id="KW-0548">Nucleotidyltransferase</keyword>
<sequence length="515" mass="55423">MISLFTCLTANLPMHRHVAALQQQISATEDSLRTLKLQLQQAEQQAESARRPRKANCSDATSPLDKLHDTRLDQSHDGTPPDAISDSGPTGAPSRWPLSSEEYKRYGRQLIMPEIGLHGQLRLKQARVCIVGVGGLGCPAATYLAGAGVSTLGLVDGDTVEASNLHRQIAHATDRVGWTKVQSACSYLRQLNPLVNYVQHAAHLTPQSALDIFAAYDVVLDCTDHPTSRYLISDACVLMGKPLVSASALKTEGQLIVLNNPPKPPGALDGGPCYRCVFPKPPPAETLQSCGEGGILGPVVGVMGVLQALEAIKVLTNTRITHDPSADGVRGLNGDQPVKPTLLMFSAYSNPQFRSVRMRSRRPDCAVCSAKATIAADSLKSGSLDYVAFCGALQAVDILPNEFRIDAGDFAFTTEAEKRIIIDVRDPTSFQVAALEGSVNIPWTGNAHSWLQRAEQSVSLGDDGSKCYVVCRFGNDSQLAAKALLGSSNRRSTVKDIKGGFAGWRREVDPTWPDY</sequence>
<keyword evidence="11 14" id="KW-0501">Molybdenum cofactor biosynthesis</keyword>
<evidence type="ECO:0000313" key="18">
    <source>
        <dbReference type="Proteomes" id="UP000799441"/>
    </source>
</evidence>
<reference evidence="17" key="1">
    <citation type="journal article" date="2020" name="Stud. Mycol.">
        <title>101 Dothideomycetes genomes: a test case for predicting lifestyles and emergence of pathogens.</title>
        <authorList>
            <person name="Haridas S."/>
            <person name="Albert R."/>
            <person name="Binder M."/>
            <person name="Bloem J."/>
            <person name="Labutti K."/>
            <person name="Salamov A."/>
            <person name="Andreopoulos B."/>
            <person name="Baker S."/>
            <person name="Barry K."/>
            <person name="Bills G."/>
            <person name="Bluhm B."/>
            <person name="Cannon C."/>
            <person name="Castanera R."/>
            <person name="Culley D."/>
            <person name="Daum C."/>
            <person name="Ezra D."/>
            <person name="Gonzalez J."/>
            <person name="Henrissat B."/>
            <person name="Kuo A."/>
            <person name="Liang C."/>
            <person name="Lipzen A."/>
            <person name="Lutzoni F."/>
            <person name="Magnuson J."/>
            <person name="Mondo S."/>
            <person name="Nolan M."/>
            <person name="Ohm R."/>
            <person name="Pangilinan J."/>
            <person name="Park H.-J."/>
            <person name="Ramirez L."/>
            <person name="Alfaro M."/>
            <person name="Sun H."/>
            <person name="Tritt A."/>
            <person name="Yoshinaga Y."/>
            <person name="Zwiers L.-H."/>
            <person name="Turgeon B."/>
            <person name="Goodwin S."/>
            <person name="Spatafora J."/>
            <person name="Crous P."/>
            <person name="Grigoriev I."/>
        </authorList>
    </citation>
    <scope>NUCLEOTIDE SEQUENCE</scope>
    <source>
        <strain evidence="17">CBS 116435</strain>
    </source>
</reference>
<feature type="binding site" evidence="14">
    <location>
        <position position="273"/>
    </location>
    <ligand>
        <name>Zn(2+)</name>
        <dbReference type="ChEBI" id="CHEBI:29105"/>
    </ligand>
</feature>
<dbReference type="PANTHER" id="PTHR10953:SF102">
    <property type="entry name" value="ADENYLYLTRANSFERASE AND SULFURTRANSFERASE MOCS3"/>
    <property type="match status" value="1"/>
</dbReference>
<evidence type="ECO:0000259" key="16">
    <source>
        <dbReference type="PROSITE" id="PS50206"/>
    </source>
</evidence>
<keyword evidence="8" id="KW-0833">Ubl conjugation pathway</keyword>
<feature type="binding site" evidence="14">
    <location>
        <position position="368"/>
    </location>
    <ligand>
        <name>Zn(2+)</name>
        <dbReference type="ChEBI" id="CHEBI:29105"/>
    </ligand>
</feature>
<dbReference type="SMART" id="SM00450">
    <property type="entry name" value="RHOD"/>
    <property type="match status" value="1"/>
</dbReference>
<feature type="binding site" evidence="14">
    <location>
        <position position="365"/>
    </location>
    <ligand>
        <name>Zn(2+)</name>
        <dbReference type="ChEBI" id="CHEBI:29105"/>
    </ligand>
</feature>
<dbReference type="GO" id="GO:0061605">
    <property type="term" value="F:molybdopterin-synthase adenylyltransferase activity"/>
    <property type="evidence" value="ECO:0007669"/>
    <property type="project" value="UniProtKB-EC"/>
</dbReference>
<dbReference type="GO" id="GO:0042292">
    <property type="term" value="F:URM1 activating enzyme activity"/>
    <property type="evidence" value="ECO:0007669"/>
    <property type="project" value="TreeGrafter"/>
</dbReference>
<dbReference type="Gene3D" id="3.40.50.720">
    <property type="entry name" value="NAD(P)-binding Rossmann-like Domain"/>
    <property type="match status" value="1"/>
</dbReference>
<dbReference type="InterPro" id="IPR000594">
    <property type="entry name" value="ThiF_NAD_FAD-bd"/>
</dbReference>
<dbReference type="PROSITE" id="PS50206">
    <property type="entry name" value="RHODANESE_3"/>
    <property type="match status" value="1"/>
</dbReference>
<dbReference type="PANTHER" id="PTHR10953">
    <property type="entry name" value="UBIQUITIN-ACTIVATING ENZYME E1"/>
    <property type="match status" value="1"/>
</dbReference>
<gene>
    <name evidence="14" type="primary">uba4</name>
    <name evidence="14" type="synonym">cnxF</name>
    <name evidence="17" type="ORF">K431DRAFT_320677</name>
</gene>
<comment type="cofactor">
    <cofactor evidence="14">
        <name>Zn(2+)</name>
        <dbReference type="ChEBI" id="CHEBI:29105"/>
    </cofactor>
    <text evidence="14">Binds 1 zinc ion per subunit.</text>
</comment>
<keyword evidence="9 14" id="KW-0862">Zinc</keyword>
<feature type="active site" description="Cysteine persulfide intermediate; for sulfurtransferase activity" evidence="14">
    <location>
        <position position="471"/>
    </location>
</feature>
<evidence type="ECO:0000256" key="3">
    <source>
        <dbReference type="ARBA" id="ARBA00022679"/>
    </source>
</evidence>
<evidence type="ECO:0000256" key="8">
    <source>
        <dbReference type="ARBA" id="ARBA00022786"/>
    </source>
</evidence>
<dbReference type="GO" id="GO:0006777">
    <property type="term" value="P:Mo-molybdopterin cofactor biosynthetic process"/>
    <property type="evidence" value="ECO:0007669"/>
    <property type="project" value="UniProtKB-UniRule"/>
</dbReference>
<evidence type="ECO:0000313" key="17">
    <source>
        <dbReference type="EMBL" id="KAF2721001.1"/>
    </source>
</evidence>
<dbReference type="Gene3D" id="3.40.250.10">
    <property type="entry name" value="Rhodanese-like domain"/>
    <property type="match status" value="1"/>
</dbReference>
<evidence type="ECO:0000256" key="9">
    <source>
        <dbReference type="ARBA" id="ARBA00022833"/>
    </source>
</evidence>
<feature type="binding site" evidence="14">
    <location>
        <position position="276"/>
    </location>
    <ligand>
        <name>Zn(2+)</name>
        <dbReference type="ChEBI" id="CHEBI:29105"/>
    </ligand>
</feature>
<comment type="pathway">
    <text evidence="14">tRNA modification; 5-methoxycarbonylmethyl-2-thiouridine-tRNA biosynthesis.</text>
</comment>
<comment type="similarity">
    <text evidence="14">In the N-terminal section; belongs to the HesA/MoeB/ThiF family. UBA4 subfamily.</text>
</comment>
<keyword evidence="4 14" id="KW-0819">tRNA processing</keyword>
<evidence type="ECO:0000256" key="13">
    <source>
        <dbReference type="ARBA" id="ARBA00043893"/>
    </source>
</evidence>
<evidence type="ECO:0000256" key="14">
    <source>
        <dbReference type="HAMAP-Rule" id="MF_03049"/>
    </source>
</evidence>
<dbReference type="InterPro" id="IPR001763">
    <property type="entry name" value="Rhodanese-like_dom"/>
</dbReference>
<feature type="compositionally biased region" description="Basic and acidic residues" evidence="15">
    <location>
        <begin position="65"/>
        <end position="76"/>
    </location>
</feature>
<feature type="binding site" evidence="14">
    <location>
        <begin position="224"/>
        <end position="225"/>
    </location>
    <ligand>
        <name>ATP</name>
        <dbReference type="ChEBI" id="CHEBI:30616"/>
    </ligand>
</feature>
<evidence type="ECO:0000256" key="15">
    <source>
        <dbReference type="SAM" id="MobiDB-lite"/>
    </source>
</evidence>
<keyword evidence="7 14" id="KW-0547">Nucleotide-binding</keyword>
<feature type="binding site" evidence="14">
    <location>
        <begin position="163"/>
        <end position="167"/>
    </location>
    <ligand>
        <name>ATP</name>
        <dbReference type="ChEBI" id="CHEBI:30616"/>
    </ligand>
</feature>
<dbReference type="AlphaFoldDB" id="A0A9P4Q9V8"/>
<feature type="binding site" evidence="14">
    <location>
        <position position="135"/>
    </location>
    <ligand>
        <name>ATP</name>
        <dbReference type="ChEBI" id="CHEBI:30616"/>
    </ligand>
</feature>
<dbReference type="GO" id="GO:0005524">
    <property type="term" value="F:ATP binding"/>
    <property type="evidence" value="ECO:0007669"/>
    <property type="project" value="UniProtKB-KW"/>
</dbReference>
<dbReference type="GO" id="GO:0002143">
    <property type="term" value="P:tRNA wobble position uridine thiolation"/>
    <property type="evidence" value="ECO:0007669"/>
    <property type="project" value="InterPro"/>
</dbReference>
<feature type="binding site" evidence="14">
    <location>
        <position position="180"/>
    </location>
    <ligand>
        <name>ATP</name>
        <dbReference type="ChEBI" id="CHEBI:30616"/>
    </ligand>
</feature>
<dbReference type="EC" id="2.7.7.80" evidence="14"/>
<proteinExistence type="inferred from homology"/>
<dbReference type="Pfam" id="PF00581">
    <property type="entry name" value="Rhodanese"/>
    <property type="match status" value="1"/>
</dbReference>
<keyword evidence="18" id="KW-1185">Reference proteome</keyword>
<comment type="subcellular location">
    <subcellularLocation>
        <location evidence="1">Cytoplasm</location>
        <location evidence="1">Cytosol</location>
    </subcellularLocation>
</comment>
<comment type="caution">
    <text evidence="17">The sequence shown here is derived from an EMBL/GenBank/DDBJ whole genome shotgun (WGS) entry which is preliminary data.</text>
</comment>
<comment type="function">
    <text evidence="13">Plays a central role in 2-thiolation of mcm(5)S(2)U at tRNA wobble positions of cytosolic tRNA(Lys), tRNA(Glu) and tRNA(Gln). Also essential during biosynthesis of the molybdenum cofactor. Acts by mediating the C-terminal thiocarboxylation of sulfur carriers urm1 and mocs2a. Its N-terminus first activates urm1 and mocs2a as acyl-adenylates (-COAMP), then the persulfide sulfur on the catalytic cysteine is transferred to urm1 and mocs2a to form thiocarboxylation (-COSH) of their C-terminus. The reaction probably involves hydrogen sulfide that is generated from the persulfide intermediate and that acts as a nucleophile towards urm1 and mocs2a. Subsequently, a transient disulfide bond is formed. Does not use thiosulfate as sulfur donor; nfs1 probably acting as a sulfur donor for thiocarboxylation reactions.</text>
</comment>
<evidence type="ECO:0000256" key="1">
    <source>
        <dbReference type="ARBA" id="ARBA00004514"/>
    </source>
</evidence>
<dbReference type="InterPro" id="IPR035985">
    <property type="entry name" value="Ubiquitin-activating_enz"/>
</dbReference>
<feature type="binding site" evidence="14">
    <location>
        <position position="156"/>
    </location>
    <ligand>
        <name>ATP</name>
        <dbReference type="ChEBI" id="CHEBI:30616"/>
    </ligand>
</feature>
<evidence type="ECO:0000256" key="7">
    <source>
        <dbReference type="ARBA" id="ARBA00022741"/>
    </source>
</evidence>
<dbReference type="FunFam" id="3.40.50.720:FF:000033">
    <property type="entry name" value="Adenylyltransferase and sulfurtransferase MOCS3"/>
    <property type="match status" value="1"/>
</dbReference>
<feature type="domain" description="Rhodanese" evidence="16">
    <location>
        <begin position="415"/>
        <end position="513"/>
    </location>
</feature>
<comment type="catalytic activity">
    <reaction evidence="14">
        <text>[molybdopterin-synthase sulfur-carrier protein]-C-terminal Gly-Gly-AMP + S-sulfanyl-L-cysteinyl-[cysteine desulfurase] + AH2 = [molybdopterin-synthase sulfur-carrier protein]-C-terminal-Gly-aminoethanethioate + L-cysteinyl-[cysteine desulfurase] + A + AMP + 2 H(+)</text>
        <dbReference type="Rhea" id="RHEA:48612"/>
        <dbReference type="Rhea" id="RHEA-COMP:12157"/>
        <dbReference type="Rhea" id="RHEA-COMP:12158"/>
        <dbReference type="Rhea" id="RHEA-COMP:12159"/>
        <dbReference type="Rhea" id="RHEA-COMP:19907"/>
        <dbReference type="ChEBI" id="CHEBI:13193"/>
        <dbReference type="ChEBI" id="CHEBI:15378"/>
        <dbReference type="ChEBI" id="CHEBI:17499"/>
        <dbReference type="ChEBI" id="CHEBI:29950"/>
        <dbReference type="ChEBI" id="CHEBI:61963"/>
        <dbReference type="ChEBI" id="CHEBI:90618"/>
        <dbReference type="ChEBI" id="CHEBI:232372"/>
        <dbReference type="ChEBI" id="CHEBI:456215"/>
        <dbReference type="EC" id="2.8.1.11"/>
    </reaction>
</comment>